<sequence length="83" mass="9426">MLGHQPFICSFYYHPALPPLPLLFVLIPQAQSTGRSPWQQVLLLNSYQQGMIWVKPVGRAFVKIPGLEQYLSKARATVTMKVE</sequence>
<dbReference type="Proteomes" id="UP000235015">
    <property type="component" value="Unassembled WGS sequence"/>
</dbReference>
<evidence type="ECO:0000313" key="1">
    <source>
        <dbReference type="EMBL" id="PLX60107.1"/>
    </source>
</evidence>
<accession>A0A2N6CSN3</accession>
<name>A0A2N6CSN3_9GAMM</name>
<dbReference type="AlphaFoldDB" id="A0A2N6CSN3"/>
<proteinExistence type="predicted"/>
<organism evidence="1 2">
    <name type="scientific">Sedimenticola selenatireducens</name>
    <dbReference type="NCBI Taxonomy" id="191960"/>
    <lineage>
        <taxon>Bacteria</taxon>
        <taxon>Pseudomonadati</taxon>
        <taxon>Pseudomonadota</taxon>
        <taxon>Gammaproteobacteria</taxon>
        <taxon>Chromatiales</taxon>
        <taxon>Sedimenticolaceae</taxon>
        <taxon>Sedimenticola</taxon>
    </lineage>
</organism>
<reference evidence="1 2" key="1">
    <citation type="submission" date="2017-11" db="EMBL/GenBank/DDBJ databases">
        <title>Genome-resolved metagenomics identifies genetic mobility, metabolic interactions, and unexpected diversity in perchlorate-reducing communities.</title>
        <authorList>
            <person name="Barnum T.P."/>
            <person name="Figueroa I.A."/>
            <person name="Carlstrom C.I."/>
            <person name="Lucas L.N."/>
            <person name="Engelbrektson A.L."/>
            <person name="Coates J.D."/>
        </authorList>
    </citation>
    <scope>NUCLEOTIDE SEQUENCE [LARGE SCALE GENOMIC DNA]</scope>
    <source>
        <strain evidence="1">BM301</strain>
    </source>
</reference>
<protein>
    <submittedName>
        <fullName evidence="1">Uncharacterized protein</fullName>
    </submittedName>
</protein>
<dbReference type="EMBL" id="PKUN01000028">
    <property type="protein sequence ID" value="PLX60107.1"/>
    <property type="molecule type" value="Genomic_DNA"/>
</dbReference>
<comment type="caution">
    <text evidence="1">The sequence shown here is derived from an EMBL/GenBank/DDBJ whole genome shotgun (WGS) entry which is preliminary data.</text>
</comment>
<gene>
    <name evidence="1" type="ORF">C0630_17380</name>
</gene>
<evidence type="ECO:0000313" key="2">
    <source>
        <dbReference type="Proteomes" id="UP000235015"/>
    </source>
</evidence>